<comment type="caution">
    <text evidence="2">The sequence shown here is derived from an EMBL/GenBank/DDBJ whole genome shotgun (WGS) entry which is preliminary data.</text>
</comment>
<dbReference type="Proteomes" id="UP000762676">
    <property type="component" value="Unassembled WGS sequence"/>
</dbReference>
<dbReference type="EMBL" id="BMAT01008736">
    <property type="protein sequence ID" value="GFR91570.1"/>
    <property type="molecule type" value="Genomic_DNA"/>
</dbReference>
<accession>A0AAV4H283</accession>
<evidence type="ECO:0000313" key="3">
    <source>
        <dbReference type="Proteomes" id="UP000762676"/>
    </source>
</evidence>
<protein>
    <submittedName>
        <fullName evidence="2">Uncharacterized protein</fullName>
    </submittedName>
</protein>
<sequence>MPGWTPDQNSKGGLKRDQQQRWTEARPTAKGTQEHTSKIKQLNALSDSLSQKLLKAGSEKSLSSSKSAGVQKMSRYCVTGAVNFEAYTHSRQTAS</sequence>
<keyword evidence="3" id="KW-1185">Reference proteome</keyword>
<proteinExistence type="predicted"/>
<organism evidence="2 3">
    <name type="scientific">Elysia marginata</name>
    <dbReference type="NCBI Taxonomy" id="1093978"/>
    <lineage>
        <taxon>Eukaryota</taxon>
        <taxon>Metazoa</taxon>
        <taxon>Spiralia</taxon>
        <taxon>Lophotrochozoa</taxon>
        <taxon>Mollusca</taxon>
        <taxon>Gastropoda</taxon>
        <taxon>Heterobranchia</taxon>
        <taxon>Euthyneura</taxon>
        <taxon>Panpulmonata</taxon>
        <taxon>Sacoglossa</taxon>
        <taxon>Placobranchoidea</taxon>
        <taxon>Plakobranchidae</taxon>
        <taxon>Elysia</taxon>
    </lineage>
</organism>
<evidence type="ECO:0000313" key="2">
    <source>
        <dbReference type="EMBL" id="GFR91570.1"/>
    </source>
</evidence>
<feature type="compositionally biased region" description="Polar residues" evidence="1">
    <location>
        <begin position="1"/>
        <end position="11"/>
    </location>
</feature>
<name>A0AAV4H283_9GAST</name>
<reference evidence="2 3" key="1">
    <citation type="journal article" date="2021" name="Elife">
        <title>Chloroplast acquisition without the gene transfer in kleptoplastic sea slugs, Plakobranchus ocellatus.</title>
        <authorList>
            <person name="Maeda T."/>
            <person name="Takahashi S."/>
            <person name="Yoshida T."/>
            <person name="Shimamura S."/>
            <person name="Takaki Y."/>
            <person name="Nagai Y."/>
            <person name="Toyoda A."/>
            <person name="Suzuki Y."/>
            <person name="Arimoto A."/>
            <person name="Ishii H."/>
            <person name="Satoh N."/>
            <person name="Nishiyama T."/>
            <person name="Hasebe M."/>
            <person name="Maruyama T."/>
            <person name="Minagawa J."/>
            <person name="Obokata J."/>
            <person name="Shigenobu S."/>
        </authorList>
    </citation>
    <scope>NUCLEOTIDE SEQUENCE [LARGE SCALE GENOMIC DNA]</scope>
</reference>
<evidence type="ECO:0000256" key="1">
    <source>
        <dbReference type="SAM" id="MobiDB-lite"/>
    </source>
</evidence>
<gene>
    <name evidence="2" type="ORF">ElyMa_004331400</name>
</gene>
<feature type="region of interest" description="Disordered" evidence="1">
    <location>
        <begin position="1"/>
        <end position="38"/>
    </location>
</feature>
<dbReference type="AlphaFoldDB" id="A0AAV4H283"/>